<dbReference type="InterPro" id="IPR012156">
    <property type="entry name" value="Cold_shock_CspA"/>
</dbReference>
<dbReference type="InterPro" id="IPR012340">
    <property type="entry name" value="NA-bd_OB-fold"/>
</dbReference>
<dbReference type="InterPro" id="IPR011129">
    <property type="entry name" value="CSD"/>
</dbReference>
<comment type="subcellular location">
    <subcellularLocation>
        <location evidence="1">Cytoplasm</location>
    </subcellularLocation>
</comment>
<dbReference type="InterPro" id="IPR002059">
    <property type="entry name" value="CSP_DNA-bd"/>
</dbReference>
<dbReference type="PRINTS" id="PR00050">
    <property type="entry name" value="COLDSHOCK"/>
</dbReference>
<dbReference type="EMBL" id="LAZR01019983">
    <property type="protein sequence ID" value="KKL90536.1"/>
    <property type="molecule type" value="Genomic_DNA"/>
</dbReference>
<dbReference type="Gene3D" id="2.40.50.140">
    <property type="entry name" value="Nucleic acid-binding proteins"/>
    <property type="match status" value="1"/>
</dbReference>
<proteinExistence type="predicted"/>
<protein>
    <recommendedName>
        <fullName evidence="3">CSD domain-containing protein</fullName>
    </recommendedName>
</protein>
<evidence type="ECO:0000256" key="1">
    <source>
        <dbReference type="ARBA" id="ARBA00004496"/>
    </source>
</evidence>
<dbReference type="InterPro" id="IPR019844">
    <property type="entry name" value="CSD_CS"/>
</dbReference>
<evidence type="ECO:0000313" key="4">
    <source>
        <dbReference type="EMBL" id="KKL90536.1"/>
    </source>
</evidence>
<dbReference type="PANTHER" id="PTHR11544">
    <property type="entry name" value="COLD SHOCK DOMAIN CONTAINING PROTEINS"/>
    <property type="match status" value="1"/>
</dbReference>
<sequence>MDKESKIVSGVVKWFNRSRGFGFITPDDESGDVFVHFSSIVAEGFKYLEEGEKVEFEKVQGEKGPQAKSVCLLDDQ</sequence>
<reference evidence="4" key="1">
    <citation type="journal article" date="2015" name="Nature">
        <title>Complex archaea that bridge the gap between prokaryotes and eukaryotes.</title>
        <authorList>
            <person name="Spang A."/>
            <person name="Saw J.H."/>
            <person name="Jorgensen S.L."/>
            <person name="Zaremba-Niedzwiedzka K."/>
            <person name="Martijn J."/>
            <person name="Lind A.E."/>
            <person name="van Eijk R."/>
            <person name="Schleper C."/>
            <person name="Guy L."/>
            <person name="Ettema T.J."/>
        </authorList>
    </citation>
    <scope>NUCLEOTIDE SEQUENCE</scope>
</reference>
<dbReference type="PROSITE" id="PS51857">
    <property type="entry name" value="CSD_2"/>
    <property type="match status" value="1"/>
</dbReference>
<dbReference type="SMART" id="SM00357">
    <property type="entry name" value="CSP"/>
    <property type="match status" value="1"/>
</dbReference>
<gene>
    <name evidence="4" type="ORF">LCGC14_1903680</name>
</gene>
<dbReference type="CDD" id="cd04458">
    <property type="entry name" value="CSP_CDS"/>
    <property type="match status" value="1"/>
</dbReference>
<comment type="caution">
    <text evidence="4">The sequence shown here is derived from an EMBL/GenBank/DDBJ whole genome shotgun (WGS) entry which is preliminary data.</text>
</comment>
<dbReference type="GO" id="GO:0005737">
    <property type="term" value="C:cytoplasm"/>
    <property type="evidence" value="ECO:0007669"/>
    <property type="project" value="UniProtKB-SubCell"/>
</dbReference>
<dbReference type="PROSITE" id="PS00352">
    <property type="entry name" value="CSD_1"/>
    <property type="match status" value="1"/>
</dbReference>
<dbReference type="InterPro" id="IPR050181">
    <property type="entry name" value="Cold_shock_domain"/>
</dbReference>
<organism evidence="4">
    <name type="scientific">marine sediment metagenome</name>
    <dbReference type="NCBI Taxonomy" id="412755"/>
    <lineage>
        <taxon>unclassified sequences</taxon>
        <taxon>metagenomes</taxon>
        <taxon>ecological metagenomes</taxon>
    </lineage>
</organism>
<keyword evidence="2" id="KW-0963">Cytoplasm</keyword>
<dbReference type="GO" id="GO:0003676">
    <property type="term" value="F:nucleic acid binding"/>
    <property type="evidence" value="ECO:0007669"/>
    <property type="project" value="InterPro"/>
</dbReference>
<dbReference type="Pfam" id="PF00313">
    <property type="entry name" value="CSD"/>
    <property type="match status" value="1"/>
</dbReference>
<name>A0A0F9GJ24_9ZZZZ</name>
<dbReference type="FunFam" id="2.40.50.140:FF:000006">
    <property type="entry name" value="Cold shock protein CspC"/>
    <property type="match status" value="1"/>
</dbReference>
<evidence type="ECO:0000256" key="2">
    <source>
        <dbReference type="ARBA" id="ARBA00022490"/>
    </source>
</evidence>
<accession>A0A0F9GJ24</accession>
<dbReference type="AlphaFoldDB" id="A0A0F9GJ24"/>
<feature type="domain" description="CSD" evidence="3">
    <location>
        <begin position="7"/>
        <end position="72"/>
    </location>
</feature>
<dbReference type="SUPFAM" id="SSF50249">
    <property type="entry name" value="Nucleic acid-binding proteins"/>
    <property type="match status" value="1"/>
</dbReference>
<dbReference type="PIRSF" id="PIRSF002599">
    <property type="entry name" value="Cold_shock_A"/>
    <property type="match status" value="1"/>
</dbReference>
<evidence type="ECO:0000259" key="3">
    <source>
        <dbReference type="PROSITE" id="PS51857"/>
    </source>
</evidence>